<evidence type="ECO:0000313" key="3">
    <source>
        <dbReference type="Proteomes" id="UP000431264"/>
    </source>
</evidence>
<proteinExistence type="predicted"/>
<evidence type="ECO:0000313" key="2">
    <source>
        <dbReference type="EMBL" id="MVO09979.1"/>
    </source>
</evidence>
<comment type="caution">
    <text evidence="2">The sequence shown here is derived from an EMBL/GenBank/DDBJ whole genome shotgun (WGS) entry which is preliminary data.</text>
</comment>
<keyword evidence="1" id="KW-0732">Signal</keyword>
<dbReference type="RefSeq" id="WP_140998347.1">
    <property type="nucleotide sequence ID" value="NZ_VDCZ01000009.1"/>
</dbReference>
<protein>
    <recommendedName>
        <fullName evidence="4">DUF4189 domain-containing protein</fullName>
    </recommendedName>
</protein>
<feature type="chain" id="PRO_5026186120" description="DUF4189 domain-containing protein" evidence="1">
    <location>
        <begin position="19"/>
        <end position="128"/>
    </location>
</feature>
<name>A0A6I4ISZ9_9FLAO</name>
<dbReference type="AlphaFoldDB" id="A0A6I4ISZ9"/>
<sequence length="128" mass="14969">MKTFLTFLFLISLGFVNAQEKHETKKDSLVWTLITCEKGVEDAKIDAEKGIYECLSYGLIFETNPELDKFINEYREKKYGIITRNGSCVITEYSQCYSKTMKEIVFKKFGTDIFERSRKEAEALYLKK</sequence>
<dbReference type="OrthoDB" id="1366312at2"/>
<reference evidence="3" key="1">
    <citation type="submission" date="2019-05" db="EMBL/GenBank/DDBJ databases">
        <title>Flavobacterium profundi sp. nov., isolated from a deep-sea seamount.</title>
        <authorList>
            <person name="Zhang D.-C."/>
        </authorList>
    </citation>
    <scope>NUCLEOTIDE SEQUENCE [LARGE SCALE GENOMIC DNA]</scope>
    <source>
        <strain evidence="3">TP390</strain>
    </source>
</reference>
<organism evidence="2 3">
    <name type="scientific">Flavobacterium profundi</name>
    <dbReference type="NCBI Taxonomy" id="1774945"/>
    <lineage>
        <taxon>Bacteria</taxon>
        <taxon>Pseudomonadati</taxon>
        <taxon>Bacteroidota</taxon>
        <taxon>Flavobacteriia</taxon>
        <taxon>Flavobacteriales</taxon>
        <taxon>Flavobacteriaceae</taxon>
        <taxon>Flavobacterium</taxon>
    </lineage>
</organism>
<dbReference type="EMBL" id="WQLW01000009">
    <property type="protein sequence ID" value="MVO09979.1"/>
    <property type="molecule type" value="Genomic_DNA"/>
</dbReference>
<feature type="signal peptide" evidence="1">
    <location>
        <begin position="1"/>
        <end position="18"/>
    </location>
</feature>
<dbReference type="Proteomes" id="UP000431264">
    <property type="component" value="Unassembled WGS sequence"/>
</dbReference>
<gene>
    <name evidence="2" type="ORF">GOQ30_12480</name>
</gene>
<accession>A0A6I4ISZ9</accession>
<evidence type="ECO:0008006" key="4">
    <source>
        <dbReference type="Google" id="ProtNLM"/>
    </source>
</evidence>
<evidence type="ECO:0000256" key="1">
    <source>
        <dbReference type="SAM" id="SignalP"/>
    </source>
</evidence>
<keyword evidence="3" id="KW-1185">Reference proteome</keyword>